<keyword evidence="1" id="KW-0732">Signal</keyword>
<reference evidence="2 3" key="1">
    <citation type="submission" date="2016-12" db="EMBL/GenBank/DDBJ databases">
        <authorList>
            <person name="Song W.-J."/>
            <person name="Kurnit D.M."/>
        </authorList>
    </citation>
    <scope>NUCLEOTIDE SEQUENCE [LARGE SCALE GENOMIC DNA]</scope>
    <source>
        <strain evidence="2 3">DSM 19599</strain>
    </source>
</reference>
<gene>
    <name evidence="2" type="ORF">SAMN02745172_02208</name>
</gene>
<dbReference type="PROSITE" id="PS51257">
    <property type="entry name" value="PROKAR_LIPOPROTEIN"/>
    <property type="match status" value="1"/>
</dbReference>
<feature type="chain" id="PRO_5012816870" evidence="1">
    <location>
        <begin position="21"/>
        <end position="107"/>
    </location>
</feature>
<dbReference type="OrthoDB" id="7868802at2"/>
<evidence type="ECO:0000256" key="1">
    <source>
        <dbReference type="SAM" id="SignalP"/>
    </source>
</evidence>
<dbReference type="AlphaFoldDB" id="A0A1M7ZKX5"/>
<sequence>MMKNISSMVAAGSCAVLMLAGCVQSPSEIALNQTKSPYVETQRDEASCGKTQNIWTARYVVKGTRDYSGKAVEACFKTRQACHTWLSAANDYQGDGEIIADQCTKKS</sequence>
<accession>A0A1M7ZKX5</accession>
<organism evidence="2 3">
    <name type="scientific">Pseudoxanthobacter soli DSM 19599</name>
    <dbReference type="NCBI Taxonomy" id="1123029"/>
    <lineage>
        <taxon>Bacteria</taxon>
        <taxon>Pseudomonadati</taxon>
        <taxon>Pseudomonadota</taxon>
        <taxon>Alphaproteobacteria</taxon>
        <taxon>Hyphomicrobiales</taxon>
        <taxon>Segnochrobactraceae</taxon>
        <taxon>Pseudoxanthobacter</taxon>
    </lineage>
</organism>
<dbReference type="RefSeq" id="WP_073628602.1">
    <property type="nucleotide sequence ID" value="NZ_FRXO01000004.1"/>
</dbReference>
<protein>
    <submittedName>
        <fullName evidence="2">Uncharacterized protein</fullName>
    </submittedName>
</protein>
<dbReference type="Proteomes" id="UP000186406">
    <property type="component" value="Unassembled WGS sequence"/>
</dbReference>
<name>A0A1M7ZKX5_9HYPH</name>
<keyword evidence="3" id="KW-1185">Reference proteome</keyword>
<feature type="signal peptide" evidence="1">
    <location>
        <begin position="1"/>
        <end position="20"/>
    </location>
</feature>
<evidence type="ECO:0000313" key="2">
    <source>
        <dbReference type="EMBL" id="SHO65563.1"/>
    </source>
</evidence>
<dbReference type="EMBL" id="FRXO01000004">
    <property type="protein sequence ID" value="SHO65563.1"/>
    <property type="molecule type" value="Genomic_DNA"/>
</dbReference>
<evidence type="ECO:0000313" key="3">
    <source>
        <dbReference type="Proteomes" id="UP000186406"/>
    </source>
</evidence>
<proteinExistence type="predicted"/>